<accession>A0A166R9E2</accession>
<dbReference type="RefSeq" id="WP_063555066.1">
    <property type="nucleotide sequence ID" value="NZ_LITT01000011.1"/>
</dbReference>
<name>A0A166R9E2_9CLOT</name>
<evidence type="ECO:0000313" key="1">
    <source>
        <dbReference type="EMBL" id="OAA90647.1"/>
    </source>
</evidence>
<protein>
    <submittedName>
        <fullName evidence="1">Uncharacterized protein</fullName>
    </submittedName>
</protein>
<dbReference type="OrthoDB" id="9822715at2"/>
<dbReference type="PATRIC" id="fig|1538.10.peg.464"/>
<dbReference type="Proteomes" id="UP000077407">
    <property type="component" value="Unassembled WGS sequence"/>
</dbReference>
<dbReference type="AlphaFoldDB" id="A0A166R9E2"/>
<comment type="caution">
    <text evidence="1">The sequence shown here is derived from an EMBL/GenBank/DDBJ whole genome shotgun (WGS) entry which is preliminary data.</text>
</comment>
<dbReference type="EMBL" id="LITT01000011">
    <property type="protein sequence ID" value="OAA90647.1"/>
    <property type="molecule type" value="Genomic_DNA"/>
</dbReference>
<evidence type="ECO:0000313" key="2">
    <source>
        <dbReference type="Proteomes" id="UP000077407"/>
    </source>
</evidence>
<gene>
    <name evidence="1" type="ORF">WY13_01551</name>
</gene>
<proteinExistence type="predicted"/>
<organism evidence="1 2">
    <name type="scientific">Clostridium ljungdahlii</name>
    <dbReference type="NCBI Taxonomy" id="1538"/>
    <lineage>
        <taxon>Bacteria</taxon>
        <taxon>Bacillati</taxon>
        <taxon>Bacillota</taxon>
        <taxon>Clostridia</taxon>
        <taxon>Eubacteriales</taxon>
        <taxon>Clostridiaceae</taxon>
        <taxon>Clostridium</taxon>
    </lineage>
</organism>
<sequence>MVDCYINDYDKFIGKHITVIYECGSKCKKLHCKLLKYCEKDSKEKYIILKMRNKIIYYMNCNKIIYWIADYKDMLNENQDACVSSTKSMESNAIAEGENLFLKEAQDKEITPFETNASNIQLHDVELLENEKTTDLCSINPSEENISLMPNEDTTHVELQNNDVILSDSKNKIDIPEDTISNVPIISEEHGINHITTDVKLNDDKIAAEYNPKNIYKKNVLRYPLAAFINCNFQGVYLTIYTTSSQAISGEVIFNYDYLIVLKSDEKTYYINPEQITYFC</sequence>
<reference evidence="1 2" key="1">
    <citation type="journal article" date="2015" name="Biotechnol. Bioeng.">
        <title>Genome sequence and phenotypic characterization of Caulobacter segnis.</title>
        <authorList>
            <person name="Patel S."/>
            <person name="Fletcher B."/>
            <person name="Scott D.C."/>
            <person name="Ely B."/>
        </authorList>
    </citation>
    <scope>NUCLEOTIDE SEQUENCE [LARGE SCALE GENOMIC DNA]</scope>
    <source>
        <strain evidence="1 2">ERI-2</strain>
    </source>
</reference>